<evidence type="ECO:0000313" key="2">
    <source>
        <dbReference type="EMBL" id="KAH1091791.1"/>
    </source>
</evidence>
<dbReference type="AlphaFoldDB" id="A0A9D3VQ44"/>
<name>A0A9D3VQ44_9ROSI</name>
<comment type="caution">
    <text evidence="2">The sequence shown here is derived from an EMBL/GenBank/DDBJ whole genome shotgun (WGS) entry which is preliminary data.</text>
</comment>
<dbReference type="Proteomes" id="UP000828251">
    <property type="component" value="Unassembled WGS sequence"/>
</dbReference>
<dbReference type="EMBL" id="JAIQCV010000006">
    <property type="protein sequence ID" value="KAH1091791.1"/>
    <property type="molecule type" value="Genomic_DNA"/>
</dbReference>
<reference evidence="2 3" key="1">
    <citation type="journal article" date="2021" name="Plant Biotechnol. J.">
        <title>Multi-omics assisted identification of the key and species-specific regulatory components of drought-tolerant mechanisms in Gossypium stocksii.</title>
        <authorList>
            <person name="Yu D."/>
            <person name="Ke L."/>
            <person name="Zhang D."/>
            <person name="Wu Y."/>
            <person name="Sun Y."/>
            <person name="Mei J."/>
            <person name="Sun J."/>
            <person name="Sun Y."/>
        </authorList>
    </citation>
    <scope>NUCLEOTIDE SEQUENCE [LARGE SCALE GENOMIC DNA]</scope>
    <source>
        <strain evidence="3">cv. E1</strain>
        <tissue evidence="2">Leaf</tissue>
    </source>
</reference>
<organism evidence="2 3">
    <name type="scientific">Gossypium stocksii</name>
    <dbReference type="NCBI Taxonomy" id="47602"/>
    <lineage>
        <taxon>Eukaryota</taxon>
        <taxon>Viridiplantae</taxon>
        <taxon>Streptophyta</taxon>
        <taxon>Embryophyta</taxon>
        <taxon>Tracheophyta</taxon>
        <taxon>Spermatophyta</taxon>
        <taxon>Magnoliopsida</taxon>
        <taxon>eudicotyledons</taxon>
        <taxon>Gunneridae</taxon>
        <taxon>Pentapetalae</taxon>
        <taxon>rosids</taxon>
        <taxon>malvids</taxon>
        <taxon>Malvales</taxon>
        <taxon>Malvaceae</taxon>
        <taxon>Malvoideae</taxon>
        <taxon>Gossypium</taxon>
    </lineage>
</organism>
<evidence type="ECO:0000256" key="1">
    <source>
        <dbReference type="SAM" id="MobiDB-lite"/>
    </source>
</evidence>
<proteinExistence type="predicted"/>
<sequence>MELVDNKDVETIVALCWDRSHQTDPIQLFAKLANVEPIEEFALLGEEHKVQDLCTVVPRAFVDRRSIICGININPNASPASENINLGPRLQIHLGVIEIDADGDDGYDNNDPSNHEVEDDNDLDLDEVPIFIDDKGANNDRNVNAY</sequence>
<protein>
    <submittedName>
        <fullName evidence="2">Uncharacterized protein</fullName>
    </submittedName>
</protein>
<evidence type="ECO:0000313" key="3">
    <source>
        <dbReference type="Proteomes" id="UP000828251"/>
    </source>
</evidence>
<feature type="region of interest" description="Disordered" evidence="1">
    <location>
        <begin position="103"/>
        <end position="123"/>
    </location>
</feature>
<keyword evidence="3" id="KW-1185">Reference proteome</keyword>
<gene>
    <name evidence="2" type="ORF">J1N35_019048</name>
</gene>
<accession>A0A9D3VQ44</accession>